<keyword evidence="7" id="KW-0464">Manganese</keyword>
<name>A0ABS6S0I7_9BACT</name>
<dbReference type="InterPro" id="IPR002729">
    <property type="entry name" value="CRISPR-assoc_Cas1"/>
</dbReference>
<comment type="subunit">
    <text evidence="7">Homodimer, forms a heterotetramer with a Cas2 homodimer.</text>
</comment>
<dbReference type="PANTHER" id="PTHR43219">
    <property type="entry name" value="CRISPR-ASSOCIATED ENDONUCLEASE CAS1"/>
    <property type="match status" value="1"/>
</dbReference>
<organism evidence="8 9">
    <name type="scientific">Candidatus Magnetobacterium casense</name>
    <dbReference type="NCBI Taxonomy" id="1455061"/>
    <lineage>
        <taxon>Bacteria</taxon>
        <taxon>Pseudomonadati</taxon>
        <taxon>Nitrospirota</taxon>
        <taxon>Thermodesulfovibrionia</taxon>
        <taxon>Thermodesulfovibrionales</taxon>
        <taxon>Candidatus Magnetobacteriaceae</taxon>
        <taxon>Candidatus Magnetobacterium</taxon>
    </lineage>
</organism>
<sequence length="327" mass="38301">MDRPYYIFSNGRIKRMENTVVIENEKGDKKAIPIEDIDTIHLFGEIDLNSKLLNFLSKHNTTLHLYNYYGFYTGSFMPPHKSASGELTVRQVQHYLDPGKRLTIAVEFVRGSLFHLQRNLRRHKGTEDFRDIIDRELKNIELAGSVAELMGCEGRARNAYYQAFNVVLTADGFSFDKRQKRPPSNPVNALISFGNSLMYTHVLTNIYHTQLNPTVSYLHEPSERRYSLSLDIAEIFKPLIADTVMFKLVNNRMLTEEDFEEDVDYCYLTEVGRKKYLRELDEKLNTTVQHRKLKRKVSYSTLIRLECYKLIKHLLGDEEYVPLKAWW</sequence>
<keyword evidence="3 7" id="KW-0255">Endonuclease</keyword>
<dbReference type="NCBIfam" id="TIGR03641">
    <property type="entry name" value="cas1_HMARI"/>
    <property type="match status" value="1"/>
</dbReference>
<gene>
    <name evidence="8" type="primary">cas1b</name>
    <name evidence="7" type="synonym">cas1</name>
    <name evidence="8" type="ORF">HWQ67_12090</name>
</gene>
<evidence type="ECO:0000313" key="8">
    <source>
        <dbReference type="EMBL" id="MBV6342326.1"/>
    </source>
</evidence>
<keyword evidence="1 7" id="KW-0540">Nuclease</keyword>
<accession>A0ABS6S0I7</accession>
<reference evidence="8 9" key="1">
    <citation type="journal article" date="2020" name="J Geophys Res Biogeosci">
        <title>Magnetotaxis as an Adaptation to Enable Bacterial Shuttling of Microbial Sulfur and Sulfur Cycling Across Aquatic Oxic#Anoxic Interfaces.</title>
        <authorList>
            <person name="Li J."/>
            <person name="Liu P."/>
            <person name="Wang J."/>
            <person name="Roberts A.P."/>
            <person name="Pan Y."/>
        </authorList>
    </citation>
    <scope>NUCLEOTIDE SEQUENCE [LARGE SCALE GENOMIC DNA]</scope>
    <source>
        <strain evidence="8 9">MYR-1_YQ</strain>
    </source>
</reference>
<dbReference type="Pfam" id="PF01867">
    <property type="entry name" value="Cas_Cas1"/>
    <property type="match status" value="1"/>
</dbReference>
<comment type="similarity">
    <text evidence="7">Belongs to the CRISPR-associated endonuclease Cas1 family.</text>
</comment>
<keyword evidence="2 7" id="KW-0479">Metal-binding</keyword>
<proteinExistence type="inferred from homology"/>
<protein>
    <recommendedName>
        <fullName evidence="7">CRISPR-associated endonuclease Cas1</fullName>
        <ecNumber evidence="7">3.1.-.-</ecNumber>
    </recommendedName>
</protein>
<evidence type="ECO:0000313" key="9">
    <source>
        <dbReference type="Proteomes" id="UP001196980"/>
    </source>
</evidence>
<dbReference type="Proteomes" id="UP001196980">
    <property type="component" value="Unassembled WGS sequence"/>
</dbReference>
<dbReference type="PANTHER" id="PTHR43219:SF2">
    <property type="entry name" value="CRISPR-ASSOCIATED ENDONUCLEASE CAS1"/>
    <property type="match status" value="1"/>
</dbReference>
<evidence type="ECO:0000256" key="4">
    <source>
        <dbReference type="ARBA" id="ARBA00022801"/>
    </source>
</evidence>
<feature type="binding site" evidence="7">
    <location>
        <position position="219"/>
    </location>
    <ligand>
        <name>Mn(2+)</name>
        <dbReference type="ChEBI" id="CHEBI:29035"/>
    </ligand>
</feature>
<keyword evidence="6 7" id="KW-0051">Antiviral defense</keyword>
<evidence type="ECO:0000256" key="6">
    <source>
        <dbReference type="ARBA" id="ARBA00023118"/>
    </source>
</evidence>
<comment type="function">
    <text evidence="7">CRISPR (clustered regularly interspaced short palindromic repeat), is an adaptive immune system that provides protection against mobile genetic elements (viruses, transposable elements and conjugative plasmids). CRISPR clusters contain spacers, sequences complementary to antecedent mobile elements, and target invading nucleic acids. CRISPR clusters are transcribed and processed into CRISPR RNA (crRNA). Acts as a dsDNA endonuclease. Involved in the integration of spacer DNA into the CRISPR cassette.</text>
</comment>
<evidence type="ECO:0000256" key="1">
    <source>
        <dbReference type="ARBA" id="ARBA00022722"/>
    </source>
</evidence>
<evidence type="ECO:0000256" key="7">
    <source>
        <dbReference type="HAMAP-Rule" id="MF_01470"/>
    </source>
</evidence>
<keyword evidence="9" id="KW-1185">Reference proteome</keyword>
<dbReference type="InterPro" id="IPR019858">
    <property type="entry name" value="CRISPR-assoc_Cas1_HMARI/TNEAP"/>
</dbReference>
<dbReference type="EC" id="3.1.-.-" evidence="7"/>
<evidence type="ECO:0000256" key="3">
    <source>
        <dbReference type="ARBA" id="ARBA00022759"/>
    </source>
</evidence>
<dbReference type="CDD" id="cd09722">
    <property type="entry name" value="Cas1_I-B"/>
    <property type="match status" value="1"/>
</dbReference>
<dbReference type="RefSeq" id="WP_218252945.1">
    <property type="nucleotide sequence ID" value="NZ_JABXWD010000237.1"/>
</dbReference>
<feature type="binding site" evidence="7">
    <location>
        <position position="234"/>
    </location>
    <ligand>
        <name>Mn(2+)</name>
        <dbReference type="ChEBI" id="CHEBI:29035"/>
    </ligand>
</feature>
<dbReference type="HAMAP" id="MF_01470">
    <property type="entry name" value="Cas1"/>
    <property type="match status" value="1"/>
</dbReference>
<keyword evidence="4 7" id="KW-0378">Hydrolase</keyword>
<feature type="binding site" evidence="7">
    <location>
        <position position="153"/>
    </location>
    <ligand>
        <name>Mn(2+)</name>
        <dbReference type="ChEBI" id="CHEBI:29035"/>
    </ligand>
</feature>
<keyword evidence="7" id="KW-0238">DNA-binding</keyword>
<comment type="caution">
    <text evidence="8">The sequence shown here is derived from an EMBL/GenBank/DDBJ whole genome shotgun (WGS) entry which is preliminary data.</text>
</comment>
<dbReference type="GO" id="GO:0004519">
    <property type="term" value="F:endonuclease activity"/>
    <property type="evidence" value="ECO:0007669"/>
    <property type="project" value="UniProtKB-KW"/>
</dbReference>
<dbReference type="NCBIfam" id="TIGR00287">
    <property type="entry name" value="cas1"/>
    <property type="match status" value="1"/>
</dbReference>
<evidence type="ECO:0000256" key="5">
    <source>
        <dbReference type="ARBA" id="ARBA00022842"/>
    </source>
</evidence>
<comment type="cofactor">
    <cofactor evidence="7">
        <name>Mg(2+)</name>
        <dbReference type="ChEBI" id="CHEBI:18420"/>
    </cofactor>
    <cofactor evidence="7">
        <name>Mn(2+)</name>
        <dbReference type="ChEBI" id="CHEBI:29035"/>
    </cofactor>
</comment>
<dbReference type="EMBL" id="JABXWD010000237">
    <property type="protein sequence ID" value="MBV6342326.1"/>
    <property type="molecule type" value="Genomic_DNA"/>
</dbReference>
<keyword evidence="5 7" id="KW-0460">Magnesium</keyword>
<evidence type="ECO:0000256" key="2">
    <source>
        <dbReference type="ARBA" id="ARBA00022723"/>
    </source>
</evidence>